<proteinExistence type="predicted"/>
<protein>
    <submittedName>
        <fullName evidence="2">Uncharacterized protein</fullName>
    </submittedName>
</protein>
<keyword evidence="1" id="KW-0812">Transmembrane</keyword>
<feature type="transmembrane region" description="Helical" evidence="1">
    <location>
        <begin position="45"/>
        <end position="66"/>
    </location>
</feature>
<dbReference type="Proteomes" id="UP000306317">
    <property type="component" value="Unassembled WGS sequence"/>
</dbReference>
<dbReference type="AlphaFoldDB" id="A0A4S3KFL2"/>
<name>A0A4S3KFL2_9GAMM</name>
<keyword evidence="1" id="KW-1133">Transmembrane helix</keyword>
<sequence>MVMRLDARVVAMPDSTEWNDAGKCSGTPRDRAGGSDRALAAAFRAYVATATICLVIATAAGLLLAFKFGAPDFGATRYLIFGRLRPRRFHRPTPIMPVIRPFPDVDQRRCVPRHLRSGHATPAWRHVWCTHNHETMRKGG</sequence>
<evidence type="ECO:0000313" key="3">
    <source>
        <dbReference type="Proteomes" id="UP000306317"/>
    </source>
</evidence>
<keyword evidence="3" id="KW-1185">Reference proteome</keyword>
<keyword evidence="1" id="KW-0472">Membrane</keyword>
<reference evidence="2 3" key="1">
    <citation type="submission" date="2017-02" db="EMBL/GenBank/DDBJ databases">
        <title>Whole genome sequencing of Rhodanobacter lindaniclasticus DSM 17932.</title>
        <authorList>
            <person name="Kumar S."/>
            <person name="Patil P."/>
            <person name="Patil P.B."/>
        </authorList>
    </citation>
    <scope>NUCLEOTIDE SEQUENCE [LARGE SCALE GENOMIC DNA]</scope>
    <source>
        <strain evidence="2 3">DSM 17932</strain>
    </source>
</reference>
<dbReference type="RefSeq" id="WP_210772115.1">
    <property type="nucleotide sequence ID" value="NZ_MWIO01000027.1"/>
</dbReference>
<evidence type="ECO:0000313" key="2">
    <source>
        <dbReference type="EMBL" id="THD07279.1"/>
    </source>
</evidence>
<organism evidence="2 3">
    <name type="scientific">Rhodanobacter lindaniclasticus</name>
    <dbReference type="NCBI Taxonomy" id="75310"/>
    <lineage>
        <taxon>Bacteria</taxon>
        <taxon>Pseudomonadati</taxon>
        <taxon>Pseudomonadota</taxon>
        <taxon>Gammaproteobacteria</taxon>
        <taxon>Lysobacterales</taxon>
        <taxon>Rhodanobacteraceae</taxon>
        <taxon>Rhodanobacter</taxon>
    </lineage>
</organism>
<comment type="caution">
    <text evidence="2">The sequence shown here is derived from an EMBL/GenBank/DDBJ whole genome shotgun (WGS) entry which is preliminary data.</text>
</comment>
<accession>A0A4S3KFL2</accession>
<gene>
    <name evidence="2" type="ORF">B1991_10215</name>
</gene>
<evidence type="ECO:0000256" key="1">
    <source>
        <dbReference type="SAM" id="Phobius"/>
    </source>
</evidence>
<dbReference type="EMBL" id="MWIO01000027">
    <property type="protein sequence ID" value="THD07279.1"/>
    <property type="molecule type" value="Genomic_DNA"/>
</dbReference>